<evidence type="ECO:0000259" key="5">
    <source>
        <dbReference type="PROSITE" id="PS50404"/>
    </source>
</evidence>
<dbReference type="PANTHER" id="PTHR11571:SF224">
    <property type="entry name" value="HEMATOPOIETIC PROSTAGLANDIN D SYNTHASE"/>
    <property type="match status" value="1"/>
</dbReference>
<dbReference type="SUPFAM" id="SSF47616">
    <property type="entry name" value="GST C-terminal domain-like"/>
    <property type="match status" value="1"/>
</dbReference>
<dbReference type="InterPro" id="IPR036249">
    <property type="entry name" value="Thioredoxin-like_sf"/>
</dbReference>
<dbReference type="GO" id="GO:0006749">
    <property type="term" value="P:glutathione metabolic process"/>
    <property type="evidence" value="ECO:0007669"/>
    <property type="project" value="TreeGrafter"/>
</dbReference>
<dbReference type="WBParaSite" id="Pan_g5148.t1">
    <property type="protein sequence ID" value="Pan_g5148.t1"/>
    <property type="gene ID" value="Pan_g5148"/>
</dbReference>
<dbReference type="PANTHER" id="PTHR11571">
    <property type="entry name" value="GLUTATHIONE S-TRANSFERASE"/>
    <property type="match status" value="1"/>
</dbReference>
<sequence>MMLHYVGQPYEDVFVQLSDWENIKKTMPQESLPILEVDGKKMPQTKAILRYLGRVYDLTGRNHFERGVIDSISELFGDLFMQIMPWLTVAAANEDKVAIATLRKERLQPAIETKFHLFTAYLEDSKSGYYAHSGLTYVDFLSAFIFGAIYECEPDVFEDFPLILEHLNRVHKLPGVYEYVMERDTSAL</sequence>
<dbReference type="EC" id="2.5.1.18" evidence="1"/>
<evidence type="ECO:0000256" key="3">
    <source>
        <dbReference type="ARBA" id="ARBA00038317"/>
    </source>
</evidence>
<dbReference type="Pfam" id="PF14497">
    <property type="entry name" value="GST_C_3"/>
    <property type="match status" value="1"/>
</dbReference>
<dbReference type="PROSITE" id="PS50404">
    <property type="entry name" value="GST_NTER"/>
    <property type="match status" value="1"/>
</dbReference>
<organism evidence="7 8">
    <name type="scientific">Panagrellus redivivus</name>
    <name type="common">Microworm</name>
    <dbReference type="NCBI Taxonomy" id="6233"/>
    <lineage>
        <taxon>Eukaryota</taxon>
        <taxon>Metazoa</taxon>
        <taxon>Ecdysozoa</taxon>
        <taxon>Nematoda</taxon>
        <taxon>Chromadorea</taxon>
        <taxon>Rhabditida</taxon>
        <taxon>Tylenchina</taxon>
        <taxon>Panagrolaimomorpha</taxon>
        <taxon>Panagrolaimoidea</taxon>
        <taxon>Panagrolaimidae</taxon>
        <taxon>Panagrellus</taxon>
    </lineage>
</organism>
<evidence type="ECO:0000259" key="6">
    <source>
        <dbReference type="PROSITE" id="PS50405"/>
    </source>
</evidence>
<proteinExistence type="inferred from homology"/>
<protein>
    <recommendedName>
        <fullName evidence="1">glutathione transferase</fullName>
        <ecNumber evidence="1">2.5.1.18</ecNumber>
    </recommendedName>
</protein>
<dbReference type="InterPro" id="IPR036282">
    <property type="entry name" value="Glutathione-S-Trfase_C_sf"/>
</dbReference>
<reference evidence="8" key="2">
    <citation type="submission" date="2020-10" db="UniProtKB">
        <authorList>
            <consortium name="WormBaseParasite"/>
        </authorList>
    </citation>
    <scope>IDENTIFICATION</scope>
</reference>
<keyword evidence="7" id="KW-1185">Reference proteome</keyword>
<evidence type="ECO:0000313" key="7">
    <source>
        <dbReference type="Proteomes" id="UP000492821"/>
    </source>
</evidence>
<dbReference type="CDD" id="cd03192">
    <property type="entry name" value="GST_C_Sigma_like"/>
    <property type="match status" value="1"/>
</dbReference>
<dbReference type="InterPro" id="IPR050213">
    <property type="entry name" value="GST_superfamily"/>
</dbReference>
<dbReference type="SFLD" id="SFLDS00019">
    <property type="entry name" value="Glutathione_Transferase_(cytos"/>
    <property type="match status" value="1"/>
</dbReference>
<keyword evidence="2" id="KW-0808">Transferase</keyword>
<dbReference type="SUPFAM" id="SSF52833">
    <property type="entry name" value="Thioredoxin-like"/>
    <property type="match status" value="1"/>
</dbReference>
<dbReference type="Pfam" id="PF02798">
    <property type="entry name" value="GST_N"/>
    <property type="match status" value="1"/>
</dbReference>
<evidence type="ECO:0000256" key="2">
    <source>
        <dbReference type="ARBA" id="ARBA00022679"/>
    </source>
</evidence>
<dbReference type="InterPro" id="IPR004046">
    <property type="entry name" value="GST_C"/>
</dbReference>
<dbReference type="InterPro" id="IPR040079">
    <property type="entry name" value="Glutathione_S-Trfase"/>
</dbReference>
<comment type="similarity">
    <text evidence="3">Belongs to the GST superfamily. Sigma family.</text>
</comment>
<dbReference type="GO" id="GO:0004364">
    <property type="term" value="F:glutathione transferase activity"/>
    <property type="evidence" value="ECO:0007669"/>
    <property type="project" value="UniProtKB-EC"/>
</dbReference>
<accession>A0A7E4ZZD3</accession>
<dbReference type="InterPro" id="IPR004045">
    <property type="entry name" value="Glutathione_S-Trfase_N"/>
</dbReference>
<dbReference type="AlphaFoldDB" id="A0A7E4ZZD3"/>
<dbReference type="Gene3D" id="3.40.30.10">
    <property type="entry name" value="Glutaredoxin"/>
    <property type="match status" value="1"/>
</dbReference>
<dbReference type="Gene3D" id="1.20.1050.10">
    <property type="match status" value="1"/>
</dbReference>
<evidence type="ECO:0000313" key="8">
    <source>
        <dbReference type="WBParaSite" id="Pan_g5148.t1"/>
    </source>
</evidence>
<dbReference type="PROSITE" id="PS50405">
    <property type="entry name" value="GST_CTER"/>
    <property type="match status" value="1"/>
</dbReference>
<name>A0A7E4ZZD3_PANRE</name>
<evidence type="ECO:0000256" key="1">
    <source>
        <dbReference type="ARBA" id="ARBA00012452"/>
    </source>
</evidence>
<feature type="domain" description="GST N-terminal" evidence="5">
    <location>
        <begin position="1"/>
        <end position="60"/>
    </location>
</feature>
<dbReference type="CDD" id="cd03039">
    <property type="entry name" value="GST_N_Sigma_like"/>
    <property type="match status" value="1"/>
</dbReference>
<reference evidence="7" key="1">
    <citation type="journal article" date="2013" name="Genetics">
        <title>The draft genome and transcriptome of Panagrellus redivivus are shaped by the harsh demands of a free-living lifestyle.</title>
        <authorList>
            <person name="Srinivasan J."/>
            <person name="Dillman A.R."/>
            <person name="Macchietto M.G."/>
            <person name="Heikkinen L."/>
            <person name="Lakso M."/>
            <person name="Fracchia K.M."/>
            <person name="Antoshechkin I."/>
            <person name="Mortazavi A."/>
            <person name="Wong G."/>
            <person name="Sternberg P.W."/>
        </authorList>
    </citation>
    <scope>NUCLEOTIDE SEQUENCE [LARGE SCALE GENOMIC DNA]</scope>
    <source>
        <strain evidence="7">MT8872</strain>
    </source>
</reference>
<evidence type="ECO:0000256" key="4">
    <source>
        <dbReference type="ARBA" id="ARBA00047960"/>
    </source>
</evidence>
<feature type="domain" description="GST C-terminal" evidence="6">
    <location>
        <begin position="62"/>
        <end position="187"/>
    </location>
</feature>
<comment type="catalytic activity">
    <reaction evidence="4">
        <text>RX + glutathione = an S-substituted glutathione + a halide anion + H(+)</text>
        <dbReference type="Rhea" id="RHEA:16437"/>
        <dbReference type="ChEBI" id="CHEBI:15378"/>
        <dbReference type="ChEBI" id="CHEBI:16042"/>
        <dbReference type="ChEBI" id="CHEBI:17792"/>
        <dbReference type="ChEBI" id="CHEBI:57925"/>
        <dbReference type="ChEBI" id="CHEBI:90779"/>
        <dbReference type="EC" id="2.5.1.18"/>
    </reaction>
</comment>
<dbReference type="Proteomes" id="UP000492821">
    <property type="component" value="Unassembled WGS sequence"/>
</dbReference>
<dbReference type="InterPro" id="IPR010987">
    <property type="entry name" value="Glutathione-S-Trfase_C-like"/>
</dbReference>